<gene>
    <name evidence="6" type="ORF">LTR09_007299</name>
</gene>
<evidence type="ECO:0000256" key="3">
    <source>
        <dbReference type="ARBA" id="ARBA00022989"/>
    </source>
</evidence>
<evidence type="ECO:0000313" key="7">
    <source>
        <dbReference type="Proteomes" id="UP001271007"/>
    </source>
</evidence>
<feature type="transmembrane region" description="Helical" evidence="5">
    <location>
        <begin position="131"/>
        <end position="151"/>
    </location>
</feature>
<feature type="transmembrane region" description="Helical" evidence="5">
    <location>
        <begin position="163"/>
        <end position="187"/>
    </location>
</feature>
<dbReference type="InterPro" id="IPR007568">
    <property type="entry name" value="RTA1"/>
</dbReference>
<dbReference type="Pfam" id="PF04479">
    <property type="entry name" value="RTA1"/>
    <property type="match status" value="1"/>
</dbReference>
<dbReference type="PANTHER" id="PTHR31465">
    <property type="entry name" value="PROTEIN RTA1-RELATED"/>
    <property type="match status" value="1"/>
</dbReference>
<evidence type="ECO:0000313" key="6">
    <source>
        <dbReference type="EMBL" id="KAK3051644.1"/>
    </source>
</evidence>
<reference evidence="6" key="1">
    <citation type="submission" date="2023-04" db="EMBL/GenBank/DDBJ databases">
        <title>Black Yeasts Isolated from many extreme environments.</title>
        <authorList>
            <person name="Coleine C."/>
            <person name="Stajich J.E."/>
            <person name="Selbmann L."/>
        </authorList>
    </citation>
    <scope>NUCLEOTIDE SEQUENCE</scope>
    <source>
        <strain evidence="6">CCFEE 5312</strain>
    </source>
</reference>
<evidence type="ECO:0000256" key="1">
    <source>
        <dbReference type="ARBA" id="ARBA00004141"/>
    </source>
</evidence>
<dbReference type="PANTHER" id="PTHR31465:SF35">
    <property type="entry name" value="RTA1 DOMAIN PROTEIN-RELATED"/>
    <property type="match status" value="1"/>
</dbReference>
<keyword evidence="7" id="KW-1185">Reference proteome</keyword>
<organism evidence="6 7">
    <name type="scientific">Extremus antarcticus</name>
    <dbReference type="NCBI Taxonomy" id="702011"/>
    <lineage>
        <taxon>Eukaryota</taxon>
        <taxon>Fungi</taxon>
        <taxon>Dikarya</taxon>
        <taxon>Ascomycota</taxon>
        <taxon>Pezizomycotina</taxon>
        <taxon>Dothideomycetes</taxon>
        <taxon>Dothideomycetidae</taxon>
        <taxon>Mycosphaerellales</taxon>
        <taxon>Extremaceae</taxon>
        <taxon>Extremus</taxon>
    </lineage>
</organism>
<feature type="transmembrane region" description="Helical" evidence="5">
    <location>
        <begin position="83"/>
        <end position="104"/>
    </location>
</feature>
<evidence type="ECO:0008006" key="8">
    <source>
        <dbReference type="Google" id="ProtNLM"/>
    </source>
</evidence>
<keyword evidence="3 5" id="KW-1133">Transmembrane helix</keyword>
<dbReference type="Proteomes" id="UP001271007">
    <property type="component" value="Unassembled WGS sequence"/>
</dbReference>
<dbReference type="AlphaFoldDB" id="A0AAJ0DD24"/>
<sequence length="215" mass="23792">MLYPRDANDDVLNFHFYYYHPSMAAAVIFVILFGVSTGAHFWQLLRSRTWFMIPFLIGGIFETIGYIGRALSAGENPGPYTKIPYIIQSVLLLIAPALFAATVYMHLARIVRMSDGDHALFIRRQWLTRKFVAGDILSFLMQCSGAGFLTTGDSDSISMGKSLVLAGLALQLVAFGLFVAAAAVFQIKLQQTPTTRSKAVPWKKQLTSLYAVSVL</sequence>
<comment type="caution">
    <text evidence="6">The sequence shown here is derived from an EMBL/GenBank/DDBJ whole genome shotgun (WGS) entry which is preliminary data.</text>
</comment>
<dbReference type="GO" id="GO:0016020">
    <property type="term" value="C:membrane"/>
    <property type="evidence" value="ECO:0007669"/>
    <property type="project" value="UniProtKB-SubCell"/>
</dbReference>
<evidence type="ECO:0000256" key="4">
    <source>
        <dbReference type="ARBA" id="ARBA00023136"/>
    </source>
</evidence>
<comment type="subcellular location">
    <subcellularLocation>
        <location evidence="1">Membrane</location>
        <topology evidence="1">Multi-pass membrane protein</topology>
    </subcellularLocation>
</comment>
<keyword evidence="4 5" id="KW-0472">Membrane</keyword>
<feature type="transmembrane region" description="Helical" evidence="5">
    <location>
        <begin position="49"/>
        <end position="71"/>
    </location>
</feature>
<accession>A0AAJ0DD24</accession>
<evidence type="ECO:0000256" key="5">
    <source>
        <dbReference type="SAM" id="Phobius"/>
    </source>
</evidence>
<protein>
    <recommendedName>
        <fullName evidence="8">RTA1 like protein</fullName>
    </recommendedName>
</protein>
<feature type="transmembrane region" description="Helical" evidence="5">
    <location>
        <begin position="20"/>
        <end position="42"/>
    </location>
</feature>
<proteinExistence type="predicted"/>
<dbReference type="EMBL" id="JAWDJX010000025">
    <property type="protein sequence ID" value="KAK3051644.1"/>
    <property type="molecule type" value="Genomic_DNA"/>
</dbReference>
<evidence type="ECO:0000256" key="2">
    <source>
        <dbReference type="ARBA" id="ARBA00022692"/>
    </source>
</evidence>
<name>A0AAJ0DD24_9PEZI</name>
<keyword evidence="2 5" id="KW-0812">Transmembrane</keyword>